<dbReference type="InterPro" id="IPR013783">
    <property type="entry name" value="Ig-like_fold"/>
</dbReference>
<organism evidence="5 6">
    <name type="scientific">Coccomyxa viridis</name>
    <dbReference type="NCBI Taxonomy" id="1274662"/>
    <lineage>
        <taxon>Eukaryota</taxon>
        <taxon>Viridiplantae</taxon>
        <taxon>Chlorophyta</taxon>
        <taxon>core chlorophytes</taxon>
        <taxon>Trebouxiophyceae</taxon>
        <taxon>Trebouxiophyceae incertae sedis</taxon>
        <taxon>Coccomyxaceae</taxon>
        <taxon>Coccomyxa</taxon>
    </lineage>
</organism>
<dbReference type="InterPro" id="IPR035979">
    <property type="entry name" value="RBD_domain_sf"/>
</dbReference>
<dbReference type="InterPro" id="IPR014756">
    <property type="entry name" value="Ig_E-set"/>
</dbReference>
<name>A0ABP1FPI7_9CHLO</name>
<evidence type="ECO:0000256" key="3">
    <source>
        <dbReference type="SAM" id="MobiDB-lite"/>
    </source>
</evidence>
<dbReference type="PANTHER" id="PTHR18806">
    <property type="entry name" value="RBM25 PROTEIN"/>
    <property type="match status" value="1"/>
</dbReference>
<accession>A0ABP1FPI7</accession>
<comment type="caution">
    <text evidence="5">The sequence shown here is derived from an EMBL/GenBank/DDBJ whole genome shotgun (WGS) entry which is preliminary data.</text>
</comment>
<dbReference type="InterPro" id="IPR017868">
    <property type="entry name" value="Filamin/ABP280_repeat-like"/>
</dbReference>
<sequence length="700" mass="77274">MQHVDPALTIVPIDHIRKPEDEEEEESSSEEEEVDLPPGPISSEHCTVGGPGFVGGSAKAPISFYVTAKDEADKRIREGGAYVTATVNPGNSARAGGAQLVFAEIRDNHDGTYTATYSVEARGDYEVPSEHLPPVSAEPPASAAATATPQSPAYPAAAFTPGGTQAVPSVMAADGTVLSTANAALSLQPNSILGPQAHLAGVVFPKEQSALDRTLLVGNLNPSVSDEQIKQLFGFCGGVIGIDRVGEQKQFLFVEYTYPSEAAAASAMNGMQVVDRKIQVEQAAVADRAKEAGDINPYAQIQAHQLQHVMAAQIQQSSLAAQVAAMRVQAKTNPATAVLPGLAQNSASQKNAALAAIAALSRRLGGSAPAQLPRPESPTKVKRRREVSPTIRKRTDRGGRSRSPSARRRFERQLSPPRKRRDSSRERRSSRRDSSRDRRRGRSASRERARREPSERRRDPSRERPSRRDESNRRDRDRDRSRERDADPRRERGRMASRHRDDPRRRDEDSSRRRRDDDSKHGSERRRERDADERREERRGRDRGDGVGRGRENGLKSPDHADDSRQHEDDISPRANGRSSEGSPQPAEEPQARSLPEASHAEEDDRDAQKQKQADEAQLLRERALEALNTSAAKPASTGRDVDMPSPQAESLEGTEGRKRARSPRAEQEEPKKKKEKKEKKHKKHKRHHADEADREEGVQ</sequence>
<evidence type="ECO:0000256" key="2">
    <source>
        <dbReference type="PROSITE-ProRule" id="PRU00176"/>
    </source>
</evidence>
<dbReference type="PANTHER" id="PTHR18806:SF4">
    <property type="entry name" value="RNA-BINDING PROTEIN 25"/>
    <property type="match status" value="1"/>
</dbReference>
<feature type="compositionally biased region" description="Basic residues" evidence="3">
    <location>
        <begin position="380"/>
        <end position="395"/>
    </location>
</feature>
<proteinExistence type="predicted"/>
<dbReference type="InterPro" id="IPR000504">
    <property type="entry name" value="RRM_dom"/>
</dbReference>
<dbReference type="Proteomes" id="UP001497392">
    <property type="component" value="Unassembled WGS sequence"/>
</dbReference>
<feature type="region of interest" description="Disordered" evidence="3">
    <location>
        <begin position="366"/>
        <end position="700"/>
    </location>
</feature>
<dbReference type="Pfam" id="PF00076">
    <property type="entry name" value="RRM_1"/>
    <property type="match status" value="1"/>
</dbReference>
<feature type="compositionally biased region" description="Low complexity" evidence="3">
    <location>
        <begin position="133"/>
        <end position="149"/>
    </location>
</feature>
<dbReference type="PROSITE" id="PS50194">
    <property type="entry name" value="FILAMIN_REPEAT"/>
    <property type="match status" value="1"/>
</dbReference>
<dbReference type="SMART" id="SM00557">
    <property type="entry name" value="IG_FLMN"/>
    <property type="match status" value="1"/>
</dbReference>
<feature type="repeat" description="Filamin" evidence="1">
    <location>
        <begin position="38"/>
        <end position="127"/>
    </location>
</feature>
<feature type="compositionally biased region" description="Basic and acidic residues" evidence="3">
    <location>
        <begin position="599"/>
        <end position="625"/>
    </location>
</feature>
<dbReference type="EMBL" id="CAXHTA020000004">
    <property type="protein sequence ID" value="CAL5220836.1"/>
    <property type="molecule type" value="Genomic_DNA"/>
</dbReference>
<feature type="compositionally biased region" description="Basic and acidic residues" evidence="3">
    <location>
        <begin position="664"/>
        <end position="673"/>
    </location>
</feature>
<dbReference type="Gene3D" id="3.30.70.330">
    <property type="match status" value="1"/>
</dbReference>
<dbReference type="InterPro" id="IPR052768">
    <property type="entry name" value="RBM25"/>
</dbReference>
<keyword evidence="6" id="KW-1185">Reference proteome</keyword>
<gene>
    <name evidence="5" type="primary">g2918</name>
    <name evidence="5" type="ORF">VP750_LOCUS2495</name>
</gene>
<feature type="compositionally biased region" description="Basic residues" evidence="3">
    <location>
        <begin position="674"/>
        <end position="688"/>
    </location>
</feature>
<keyword evidence="2" id="KW-0694">RNA-binding</keyword>
<feature type="compositionally biased region" description="Basic and acidic residues" evidence="3">
    <location>
        <begin position="444"/>
        <end position="572"/>
    </location>
</feature>
<evidence type="ECO:0000259" key="4">
    <source>
        <dbReference type="PROSITE" id="PS50102"/>
    </source>
</evidence>
<feature type="region of interest" description="Disordered" evidence="3">
    <location>
        <begin position="126"/>
        <end position="149"/>
    </location>
</feature>
<dbReference type="Gene3D" id="2.60.40.10">
    <property type="entry name" value="Immunoglobulins"/>
    <property type="match status" value="1"/>
</dbReference>
<dbReference type="CDD" id="cd00590">
    <property type="entry name" value="RRM_SF"/>
    <property type="match status" value="1"/>
</dbReference>
<evidence type="ECO:0000313" key="5">
    <source>
        <dbReference type="EMBL" id="CAL5220836.1"/>
    </source>
</evidence>
<protein>
    <submittedName>
        <fullName evidence="5">G2918 protein</fullName>
    </submittedName>
</protein>
<feature type="compositionally biased region" description="Acidic residues" evidence="3">
    <location>
        <begin position="21"/>
        <end position="35"/>
    </location>
</feature>
<dbReference type="SUPFAM" id="SSF54928">
    <property type="entry name" value="RNA-binding domain, RBD"/>
    <property type="match status" value="1"/>
</dbReference>
<feature type="region of interest" description="Disordered" evidence="3">
    <location>
        <begin position="1"/>
        <end position="52"/>
    </location>
</feature>
<dbReference type="SUPFAM" id="SSF81296">
    <property type="entry name" value="E set domains"/>
    <property type="match status" value="1"/>
</dbReference>
<dbReference type="PROSITE" id="PS50102">
    <property type="entry name" value="RRM"/>
    <property type="match status" value="1"/>
</dbReference>
<feature type="domain" description="RRM" evidence="4">
    <location>
        <begin position="213"/>
        <end position="285"/>
    </location>
</feature>
<reference evidence="5 6" key="1">
    <citation type="submission" date="2024-06" db="EMBL/GenBank/DDBJ databases">
        <authorList>
            <person name="Kraege A."/>
            <person name="Thomma B."/>
        </authorList>
    </citation>
    <scope>NUCLEOTIDE SEQUENCE [LARGE SCALE GENOMIC DNA]</scope>
</reference>
<evidence type="ECO:0000256" key="1">
    <source>
        <dbReference type="PROSITE-ProRule" id="PRU00087"/>
    </source>
</evidence>
<dbReference type="InterPro" id="IPR012677">
    <property type="entry name" value="Nucleotide-bd_a/b_plait_sf"/>
</dbReference>
<evidence type="ECO:0000313" key="6">
    <source>
        <dbReference type="Proteomes" id="UP001497392"/>
    </source>
</evidence>
<feature type="compositionally biased region" description="Basic and acidic residues" evidence="3">
    <location>
        <begin position="689"/>
        <end position="700"/>
    </location>
</feature>
<dbReference type="InterPro" id="IPR001298">
    <property type="entry name" value="Filamin/ABP280_rpt"/>
</dbReference>
<dbReference type="SMART" id="SM00360">
    <property type="entry name" value="RRM"/>
    <property type="match status" value="1"/>
</dbReference>
<dbReference type="Pfam" id="PF00630">
    <property type="entry name" value="Filamin"/>
    <property type="match status" value="1"/>
</dbReference>
<feature type="compositionally biased region" description="Basic and acidic residues" evidence="3">
    <location>
        <begin position="423"/>
        <end position="436"/>
    </location>
</feature>